<evidence type="ECO:0000313" key="2">
    <source>
        <dbReference type="EMBL" id="CAJ0578890.1"/>
    </source>
</evidence>
<dbReference type="Proteomes" id="UP001177023">
    <property type="component" value="Unassembled WGS sequence"/>
</dbReference>
<accession>A0AA36D2J4</accession>
<comment type="caution">
    <text evidence="2">The sequence shown here is derived from an EMBL/GenBank/DDBJ whole genome shotgun (WGS) entry which is preliminary data.</text>
</comment>
<dbReference type="PROSITE" id="PS51767">
    <property type="entry name" value="PEPTIDASE_A1"/>
    <property type="match status" value="1"/>
</dbReference>
<evidence type="ECO:0000259" key="1">
    <source>
        <dbReference type="PROSITE" id="PS51767"/>
    </source>
</evidence>
<proteinExistence type="predicted"/>
<gene>
    <name evidence="2" type="ORF">MSPICULIGERA_LOCUS17128</name>
</gene>
<reference evidence="2" key="1">
    <citation type="submission" date="2023-06" db="EMBL/GenBank/DDBJ databases">
        <authorList>
            <person name="Delattre M."/>
        </authorList>
    </citation>
    <scope>NUCLEOTIDE SEQUENCE</scope>
    <source>
        <strain evidence="2">AF72</strain>
    </source>
</reference>
<evidence type="ECO:0000313" key="3">
    <source>
        <dbReference type="Proteomes" id="UP001177023"/>
    </source>
</evidence>
<dbReference type="EMBL" id="CATQJA010002655">
    <property type="protein sequence ID" value="CAJ0578890.1"/>
    <property type="molecule type" value="Genomic_DNA"/>
</dbReference>
<dbReference type="InterPro" id="IPR033121">
    <property type="entry name" value="PEPTIDASE_A1"/>
</dbReference>
<keyword evidence="3" id="KW-1185">Reference proteome</keyword>
<dbReference type="AlphaFoldDB" id="A0AA36D2J4"/>
<dbReference type="Pfam" id="PF00026">
    <property type="entry name" value="Asp"/>
    <property type="match status" value="1"/>
</dbReference>
<sequence length="86" mass="9464">MVACPMKKLGPVVSFSMDGQSFSIPPSQFIQETGFHDGCALTITQGPVNSRIIRLGRPFLREFCTTFSYEGKIGFTEKESTVAVEI</sequence>
<organism evidence="2 3">
    <name type="scientific">Mesorhabditis spiculigera</name>
    <dbReference type="NCBI Taxonomy" id="96644"/>
    <lineage>
        <taxon>Eukaryota</taxon>
        <taxon>Metazoa</taxon>
        <taxon>Ecdysozoa</taxon>
        <taxon>Nematoda</taxon>
        <taxon>Chromadorea</taxon>
        <taxon>Rhabditida</taxon>
        <taxon>Rhabditina</taxon>
        <taxon>Rhabditomorpha</taxon>
        <taxon>Rhabditoidea</taxon>
        <taxon>Rhabditidae</taxon>
        <taxon>Mesorhabditinae</taxon>
        <taxon>Mesorhabditis</taxon>
    </lineage>
</organism>
<dbReference type="Gene3D" id="2.40.70.10">
    <property type="entry name" value="Acid Proteases"/>
    <property type="match status" value="1"/>
</dbReference>
<feature type="domain" description="Peptidase A1" evidence="1">
    <location>
        <begin position="1"/>
        <end position="83"/>
    </location>
</feature>
<feature type="non-terminal residue" evidence="2">
    <location>
        <position position="86"/>
    </location>
</feature>
<dbReference type="SUPFAM" id="SSF50630">
    <property type="entry name" value="Acid proteases"/>
    <property type="match status" value="1"/>
</dbReference>
<name>A0AA36D2J4_9BILA</name>
<dbReference type="InterPro" id="IPR021109">
    <property type="entry name" value="Peptidase_aspartic_dom_sf"/>
</dbReference>
<protein>
    <recommendedName>
        <fullName evidence="1">Peptidase A1 domain-containing protein</fullName>
    </recommendedName>
</protein>